<comment type="cofactor">
    <cofactor evidence="2">
        <name>Fe cation</name>
        <dbReference type="ChEBI" id="CHEBI:24875"/>
    </cofactor>
    <text evidence="2">Binds 1 Fe cation per subunit.</text>
</comment>
<feature type="binding site" evidence="2">
    <location>
        <position position="38"/>
    </location>
    <ligand>
        <name>Fe cation</name>
        <dbReference type="ChEBI" id="CHEBI:24875"/>
    </ligand>
</feature>
<dbReference type="PANTHER" id="PTHR43212">
    <property type="entry name" value="QUERCETIN 2,3-DIOXYGENASE"/>
    <property type="match status" value="1"/>
</dbReference>
<name>A0A9X2ZRM6_9BACT</name>
<evidence type="ECO:0000313" key="7">
    <source>
        <dbReference type="Proteomes" id="UP001155010"/>
    </source>
</evidence>
<gene>
    <name evidence="6" type="ORF">GGP83_001767</name>
</gene>
<comment type="caution">
    <text evidence="6">The sequence shown here is derived from an EMBL/GenBank/DDBJ whole genome shotgun (WGS) entry which is preliminary data.</text>
</comment>
<reference evidence="6" key="1">
    <citation type="submission" date="2022-08" db="EMBL/GenBank/DDBJ databases">
        <title>Genomic Encyclopedia of Type Strains, Phase V (KMG-V): Genome sequencing to study the core and pangenomes of soil and plant-associated prokaryotes.</title>
        <authorList>
            <person name="Whitman W."/>
        </authorList>
    </citation>
    <scope>NUCLEOTIDE SEQUENCE</scope>
    <source>
        <strain evidence="6">SP2017</strain>
    </source>
</reference>
<dbReference type="SUPFAM" id="SSF51182">
    <property type="entry name" value="RmlC-like cupins"/>
    <property type="match status" value="1"/>
</dbReference>
<dbReference type="InterPro" id="IPR011051">
    <property type="entry name" value="RmlC_Cupin_sf"/>
</dbReference>
<evidence type="ECO:0000259" key="5">
    <source>
        <dbReference type="Pfam" id="PF17954"/>
    </source>
</evidence>
<dbReference type="PANTHER" id="PTHR43212:SF3">
    <property type="entry name" value="QUERCETIN 2,3-DIOXYGENASE"/>
    <property type="match status" value="1"/>
</dbReference>
<protein>
    <recommendedName>
        <fullName evidence="8">Pirin family protein</fullName>
    </recommendedName>
</protein>
<feature type="binding site" evidence="2">
    <location>
        <position position="36"/>
    </location>
    <ligand>
        <name>Fe cation</name>
        <dbReference type="ChEBI" id="CHEBI:24875"/>
    </ligand>
</feature>
<dbReference type="Proteomes" id="UP001155010">
    <property type="component" value="Unassembled WGS sequence"/>
</dbReference>
<evidence type="ECO:0000313" key="6">
    <source>
        <dbReference type="EMBL" id="MCS3951815.1"/>
    </source>
</evidence>
<dbReference type="InterPro" id="IPR041602">
    <property type="entry name" value="Quercetinase_C"/>
</dbReference>
<evidence type="ECO:0000256" key="3">
    <source>
        <dbReference type="RuleBase" id="RU003457"/>
    </source>
</evidence>
<keyword evidence="2" id="KW-0479">Metal-binding</keyword>
<evidence type="ECO:0000256" key="1">
    <source>
        <dbReference type="ARBA" id="ARBA00008416"/>
    </source>
</evidence>
<dbReference type="Pfam" id="PF17954">
    <property type="entry name" value="Pirin_C_2"/>
    <property type="match status" value="1"/>
</dbReference>
<sequence length="219" mass="24583">MTFSFADYYDPDWMRFGPLRVLIESHIDPNEGFDEHPHRNAEIVSYVTEGVLHHEDSFGRQADIRAGEMQLISAGSRGMIHSETNPQDEPEAHYQLWFIPDRPDTDFAYHELKPPAKERQGQFRLYVSPDGRGDSMPVNTDAFVHVGQFSPADTPSHTLSEARGVWVQVVDGAVSVGGVTLQSGDGAGFTASNELSFSFNEETELLLIDVRMDARQVWE</sequence>
<comment type="similarity">
    <text evidence="1 3">Belongs to the pirin family.</text>
</comment>
<feature type="binding site" evidence="2">
    <location>
        <position position="81"/>
    </location>
    <ligand>
        <name>Fe cation</name>
        <dbReference type="ChEBI" id="CHEBI:24875"/>
    </ligand>
</feature>
<dbReference type="AlphaFoldDB" id="A0A9X2ZRM6"/>
<keyword evidence="2" id="KW-0408">Iron</keyword>
<dbReference type="PIRSF" id="PIRSF006232">
    <property type="entry name" value="Pirin"/>
    <property type="match status" value="1"/>
</dbReference>
<feature type="binding site" evidence="2">
    <location>
        <position position="83"/>
    </location>
    <ligand>
        <name>Fe cation</name>
        <dbReference type="ChEBI" id="CHEBI:24875"/>
    </ligand>
</feature>
<dbReference type="Gene3D" id="2.60.120.10">
    <property type="entry name" value="Jelly Rolls"/>
    <property type="match status" value="2"/>
</dbReference>
<evidence type="ECO:0008006" key="8">
    <source>
        <dbReference type="Google" id="ProtNLM"/>
    </source>
</evidence>
<proteinExistence type="inferred from homology"/>
<feature type="domain" description="Quercetin 2,3-dioxygenase C-terminal cupin" evidence="5">
    <location>
        <begin position="125"/>
        <end position="210"/>
    </location>
</feature>
<dbReference type="InterPro" id="IPR014710">
    <property type="entry name" value="RmlC-like_jellyroll"/>
</dbReference>
<feature type="domain" description="Pirin N-terminal" evidence="4">
    <location>
        <begin position="2"/>
        <end position="97"/>
    </location>
</feature>
<evidence type="ECO:0000256" key="2">
    <source>
        <dbReference type="PIRSR" id="PIRSR006232-1"/>
    </source>
</evidence>
<organism evidence="6 7">
    <name type="scientific">Salinibacter ruber</name>
    <dbReference type="NCBI Taxonomy" id="146919"/>
    <lineage>
        <taxon>Bacteria</taxon>
        <taxon>Pseudomonadati</taxon>
        <taxon>Rhodothermota</taxon>
        <taxon>Rhodothermia</taxon>
        <taxon>Rhodothermales</taxon>
        <taxon>Salinibacteraceae</taxon>
        <taxon>Salinibacter</taxon>
    </lineage>
</organism>
<dbReference type="InterPro" id="IPR003829">
    <property type="entry name" value="Pirin_N_dom"/>
</dbReference>
<dbReference type="GO" id="GO:0046872">
    <property type="term" value="F:metal ion binding"/>
    <property type="evidence" value="ECO:0007669"/>
    <property type="project" value="UniProtKB-KW"/>
</dbReference>
<dbReference type="EMBL" id="JANUBB010000006">
    <property type="protein sequence ID" value="MCS3951815.1"/>
    <property type="molecule type" value="Genomic_DNA"/>
</dbReference>
<accession>A0A9X2ZRM6</accession>
<evidence type="ECO:0000259" key="4">
    <source>
        <dbReference type="Pfam" id="PF02678"/>
    </source>
</evidence>
<dbReference type="Pfam" id="PF02678">
    <property type="entry name" value="Pirin"/>
    <property type="match status" value="1"/>
</dbReference>
<dbReference type="InterPro" id="IPR012093">
    <property type="entry name" value="Pirin"/>
</dbReference>